<organism evidence="2 3">
    <name type="scientific">Plakobranchus ocellatus</name>
    <dbReference type="NCBI Taxonomy" id="259542"/>
    <lineage>
        <taxon>Eukaryota</taxon>
        <taxon>Metazoa</taxon>
        <taxon>Spiralia</taxon>
        <taxon>Lophotrochozoa</taxon>
        <taxon>Mollusca</taxon>
        <taxon>Gastropoda</taxon>
        <taxon>Heterobranchia</taxon>
        <taxon>Euthyneura</taxon>
        <taxon>Panpulmonata</taxon>
        <taxon>Sacoglossa</taxon>
        <taxon>Placobranchoidea</taxon>
        <taxon>Plakobranchidae</taxon>
        <taxon>Plakobranchus</taxon>
    </lineage>
</organism>
<dbReference type="Proteomes" id="UP000735302">
    <property type="component" value="Unassembled WGS sequence"/>
</dbReference>
<protein>
    <submittedName>
        <fullName evidence="2">Uncharacterized protein</fullName>
    </submittedName>
</protein>
<feature type="region of interest" description="Disordered" evidence="1">
    <location>
        <begin position="249"/>
        <end position="295"/>
    </location>
</feature>
<name>A0AAV4BVX0_9GAST</name>
<sequence length="994" mass="112264">MASEVKRRNLCRKHRSLTPAMNADRKFEMRNRSASTNRKVNLENAPHHFSDRACDIKSAANEITFEAEKHLTVSRDMPSTGKIDSNSHAAKSCANEYKLIEFHPNEQNESVRARDCRLKVETPAWIRRASSSRSPCANLGRIDKLHAEGNQKRKLNKNFQQIEKSLAWSKNDVYSGSSNRPLVSRCDSPEAKAKLAVSSQFQAACKELADLKNEKSDFSQPAASKFKPEVFFCPYTSTRMRFSSPIEKVKIQNSSQQSGHFSQQNSTKETKTRLTLPDQKARPKGSSPPRVSLPETMLALPKGNYELKNNGMDALKATRSSDKEIKQNNITLKMYGNSESLSQCSMSFEEIPQSKNLTQNKKGSSSAQDSSRSLGKKNLHTNSKGFSFQKRSFIPESNAVRFACEKRKCIVFPEECEMVSVTSSMVEILQDEAVAENYSSKSEEQLVPLSNRFLRSTESCKNKDSKARTKIHYNPHVTPDEDDPVNTPGLRRNRKRVQSEPLQLQLHQDKTERIRDLLKNGQSVLPQAADSEERCMVHGKRRQANGKVSGDSVYLDKTSLFEDRQMKIFPEQTDQAIQEKPLEEIPSFTGDDIILLPIKRERRPRGSTNRLEGEREPSSTRDETRQSSDVLDRLSYAQLRRKKKPNKDNPGFKFGQNHSASLSVPAFVLSNGVPKNNQKGVSSNIRPCLSSSLHSFFTKSKVSNACTCENRENCQKSLKSRRSDSTERVSNFSGAFKNIETFHEETGWEDKIISMNRWLESTNFGKFTVQKSGSSSNLVNFKAEGTKLFCENDQLSTMNNYQRVEKGGAFRAREYSERNVLWPLWLKGNALHLPASQLPDFVKRRSQSSPKPSRSPLAEGPSATSFNERLSKHVENNRSLALAITEKGSPKNVAALTAAGHGPYTRKLTKNFRGFKQHVSASRRSALWVRCALSFCVLLVAFELTTVVYLWQIGKLTVWKTVWNEIIFNTAASPSDALQRFELDADDTVENFEL</sequence>
<dbReference type="EMBL" id="BLXT01005617">
    <property type="protein sequence ID" value="GFO24681.1"/>
    <property type="molecule type" value="Genomic_DNA"/>
</dbReference>
<keyword evidence="3" id="KW-1185">Reference proteome</keyword>
<feature type="region of interest" description="Disordered" evidence="1">
    <location>
        <begin position="843"/>
        <end position="866"/>
    </location>
</feature>
<accession>A0AAV4BVX0</accession>
<gene>
    <name evidence="2" type="ORF">PoB_005118600</name>
</gene>
<feature type="region of interest" description="Disordered" evidence="1">
    <location>
        <begin position="355"/>
        <end position="383"/>
    </location>
</feature>
<feature type="region of interest" description="Disordered" evidence="1">
    <location>
        <begin position="1"/>
        <end position="21"/>
    </location>
</feature>
<feature type="compositionally biased region" description="Polar residues" evidence="1">
    <location>
        <begin position="355"/>
        <end position="373"/>
    </location>
</feature>
<dbReference type="AlphaFoldDB" id="A0AAV4BVX0"/>
<proteinExistence type="predicted"/>
<reference evidence="2 3" key="1">
    <citation type="journal article" date="2021" name="Elife">
        <title>Chloroplast acquisition without the gene transfer in kleptoplastic sea slugs, Plakobranchus ocellatus.</title>
        <authorList>
            <person name="Maeda T."/>
            <person name="Takahashi S."/>
            <person name="Yoshida T."/>
            <person name="Shimamura S."/>
            <person name="Takaki Y."/>
            <person name="Nagai Y."/>
            <person name="Toyoda A."/>
            <person name="Suzuki Y."/>
            <person name="Arimoto A."/>
            <person name="Ishii H."/>
            <person name="Satoh N."/>
            <person name="Nishiyama T."/>
            <person name="Hasebe M."/>
            <person name="Maruyama T."/>
            <person name="Minagawa J."/>
            <person name="Obokata J."/>
            <person name="Shigenobu S."/>
        </authorList>
    </citation>
    <scope>NUCLEOTIDE SEQUENCE [LARGE SCALE GENOMIC DNA]</scope>
</reference>
<comment type="caution">
    <text evidence="2">The sequence shown here is derived from an EMBL/GenBank/DDBJ whole genome shotgun (WGS) entry which is preliminary data.</text>
</comment>
<feature type="compositionally biased region" description="Basic and acidic residues" evidence="1">
    <location>
        <begin position="611"/>
        <end position="632"/>
    </location>
</feature>
<feature type="region of interest" description="Disordered" evidence="1">
    <location>
        <begin position="596"/>
        <end position="633"/>
    </location>
</feature>
<evidence type="ECO:0000313" key="3">
    <source>
        <dbReference type="Proteomes" id="UP000735302"/>
    </source>
</evidence>
<evidence type="ECO:0000256" key="1">
    <source>
        <dbReference type="SAM" id="MobiDB-lite"/>
    </source>
</evidence>
<feature type="compositionally biased region" description="Polar residues" evidence="1">
    <location>
        <begin position="251"/>
        <end position="267"/>
    </location>
</feature>
<feature type="compositionally biased region" description="Low complexity" evidence="1">
    <location>
        <begin position="847"/>
        <end position="856"/>
    </location>
</feature>
<evidence type="ECO:0000313" key="2">
    <source>
        <dbReference type="EMBL" id="GFO24681.1"/>
    </source>
</evidence>